<evidence type="ECO:0000256" key="3">
    <source>
        <dbReference type="SAM" id="Phobius"/>
    </source>
</evidence>
<dbReference type="EMBL" id="CP072748">
    <property type="protein sequence ID" value="QTX09261.1"/>
    <property type="molecule type" value="Genomic_DNA"/>
</dbReference>
<evidence type="ECO:0000313" key="4">
    <source>
        <dbReference type="EMBL" id="MBO0614419.1"/>
    </source>
</evidence>
<feature type="transmembrane region" description="Helical" evidence="3">
    <location>
        <begin position="88"/>
        <end position="121"/>
    </location>
</feature>
<sequence length="352" mass="39699">MSGDSSQEKTEEPSARKLKKAREKGQIARSNDFAAALTLLFTLLYFFLAWDWIVAQFMEMFDIVPKLYTMPFPQAIEVGFKTMLEGALYGIAIPFAMLTVIAGILGNIVQFGFIFSFDPIIPRPEKISLSSGFKRIFSAKQFVTTLLALLKTLIVAAVLLIVIRIGIRELLHPIQQCDVVCQKTVIEHLTKQLMLFIVPILIVMAVMDFLFQRQQFTKDQRMTKEEVKNEMKDIFGDPHVRAARQGIRREMSEQDIQKRIRTARLLILDMGIAIALQYEAGVTPLPIIVAIGKGNMARKMVDIATVETVPVVSDPILVDDLLSEGKIDQYIPEKTINKVATLLRQTQGQVKQ</sequence>
<dbReference type="AlphaFoldDB" id="A0A8B0SDJ4"/>
<dbReference type="Pfam" id="PF01312">
    <property type="entry name" value="Bac_export_2"/>
    <property type="match status" value="1"/>
</dbReference>
<dbReference type="GO" id="GO:0005886">
    <property type="term" value="C:plasma membrane"/>
    <property type="evidence" value="ECO:0007669"/>
    <property type="project" value="TreeGrafter"/>
</dbReference>
<feature type="region of interest" description="Disordered" evidence="2">
    <location>
        <begin position="1"/>
        <end position="23"/>
    </location>
</feature>
<feature type="transmembrane region" description="Helical" evidence="3">
    <location>
        <begin position="193"/>
        <end position="211"/>
    </location>
</feature>
<feature type="transmembrane region" description="Helical" evidence="3">
    <location>
        <begin position="142"/>
        <end position="163"/>
    </location>
</feature>
<name>A0A8B0SDJ4_9GAMM</name>
<comment type="similarity">
    <text evidence="1">Belongs to the type III secretion exporter family.</text>
</comment>
<dbReference type="Gene3D" id="3.40.1690.10">
    <property type="entry name" value="secretion proteins EscU"/>
    <property type="match status" value="1"/>
</dbReference>
<proteinExistence type="inferred from homology"/>
<dbReference type="EMBL" id="JAFMPM010000008">
    <property type="protein sequence ID" value="MBO0614419.1"/>
    <property type="molecule type" value="Genomic_DNA"/>
</dbReference>
<dbReference type="InterPro" id="IPR029025">
    <property type="entry name" value="T3SS_substrate_exporter_C"/>
</dbReference>
<keyword evidence="3" id="KW-0812">Transmembrane</keyword>
<dbReference type="SUPFAM" id="SSF160544">
    <property type="entry name" value="EscU C-terminal domain-like"/>
    <property type="match status" value="1"/>
</dbReference>
<dbReference type="InterPro" id="IPR006135">
    <property type="entry name" value="T3SS_substrate_exporter"/>
</dbReference>
<feature type="transmembrane region" description="Helical" evidence="3">
    <location>
        <begin position="33"/>
        <end position="53"/>
    </location>
</feature>
<dbReference type="PANTHER" id="PTHR30531">
    <property type="entry name" value="FLAGELLAR BIOSYNTHETIC PROTEIN FLHB"/>
    <property type="match status" value="1"/>
</dbReference>
<dbReference type="GO" id="GO:0009306">
    <property type="term" value="P:protein secretion"/>
    <property type="evidence" value="ECO:0007669"/>
    <property type="project" value="InterPro"/>
</dbReference>
<evidence type="ECO:0000256" key="2">
    <source>
        <dbReference type="SAM" id="MobiDB-lite"/>
    </source>
</evidence>
<accession>A0A8B0SDJ4</accession>
<evidence type="ECO:0000313" key="6">
    <source>
        <dbReference type="Proteomes" id="UP000664466"/>
    </source>
</evidence>
<keyword evidence="3" id="KW-0472">Membrane</keyword>
<keyword evidence="3" id="KW-1133">Transmembrane helix</keyword>
<reference evidence="5" key="2">
    <citation type="submission" date="2021-04" db="EMBL/GenBank/DDBJ databases">
        <title>Complete Genome and methylome analysis of Thiothrix fructosivorans ATCC 49748.</title>
        <authorList>
            <person name="Fomenkov A."/>
            <person name="Sun L."/>
            <person name="Vincze T."/>
            <person name="Grabovich M.Y."/>
            <person name="Roberts R.J."/>
        </authorList>
    </citation>
    <scope>NUCLEOTIDE SEQUENCE</scope>
    <source>
        <strain evidence="5">ATCC 49748</strain>
    </source>
</reference>
<evidence type="ECO:0000256" key="1">
    <source>
        <dbReference type="ARBA" id="ARBA00010690"/>
    </source>
</evidence>
<dbReference type="PRINTS" id="PR00950">
    <property type="entry name" value="TYPE3IMSPROT"/>
</dbReference>
<dbReference type="PANTHER" id="PTHR30531:SF14">
    <property type="entry name" value="SURFACE PRESENTATION OF ANTIGENS PROTEIN SPAS"/>
    <property type="match status" value="1"/>
</dbReference>
<protein>
    <submittedName>
        <fullName evidence="5">EscU/YscU/HrcU family type III secretion system export apparatus switch protein</fullName>
    </submittedName>
</protein>
<feature type="compositionally biased region" description="Basic and acidic residues" evidence="2">
    <location>
        <begin position="1"/>
        <end position="15"/>
    </location>
</feature>
<dbReference type="RefSeq" id="WP_207252152.1">
    <property type="nucleotide sequence ID" value="NZ_JAFMPM010000008.1"/>
</dbReference>
<keyword evidence="6" id="KW-1185">Reference proteome</keyword>
<organism evidence="5">
    <name type="scientific">Thiothrix fructosivorans</name>
    <dbReference type="NCBI Taxonomy" id="111770"/>
    <lineage>
        <taxon>Bacteria</taxon>
        <taxon>Pseudomonadati</taxon>
        <taxon>Pseudomonadota</taxon>
        <taxon>Gammaproteobacteria</taxon>
        <taxon>Thiotrichales</taxon>
        <taxon>Thiotrichaceae</taxon>
        <taxon>Thiothrix</taxon>
    </lineage>
</organism>
<dbReference type="Proteomes" id="UP000664466">
    <property type="component" value="Unassembled WGS sequence"/>
</dbReference>
<evidence type="ECO:0000313" key="5">
    <source>
        <dbReference type="EMBL" id="QTX09261.1"/>
    </source>
</evidence>
<gene>
    <name evidence="5" type="ORF">J1836_011455</name>
    <name evidence="4" type="ORF">J1836_16070</name>
</gene>
<reference evidence="4 6" key="1">
    <citation type="submission" date="2021-03" db="EMBL/GenBank/DDBJ databases">
        <title>Draft genome and methylome analysis of Thiotrix fructosivoruns ATCC 49748.</title>
        <authorList>
            <person name="Fomenkov A."/>
            <person name="Grabovich M.Y."/>
            <person name="Roberts R.J."/>
        </authorList>
    </citation>
    <scope>NUCLEOTIDE SEQUENCE [LARGE SCALE GENOMIC DNA]</scope>
    <source>
        <strain evidence="4 6">ATCC 49748</strain>
    </source>
</reference>